<name>A0A9X3F4N0_9BACT</name>
<accession>A0A9X3F4N0</accession>
<evidence type="ECO:0008006" key="8">
    <source>
        <dbReference type="Google" id="ProtNLM"/>
    </source>
</evidence>
<dbReference type="SUPFAM" id="SSF52058">
    <property type="entry name" value="L domain-like"/>
    <property type="match status" value="2"/>
</dbReference>
<evidence type="ECO:0000256" key="1">
    <source>
        <dbReference type="ARBA" id="ARBA00004191"/>
    </source>
</evidence>
<sequence length="430" mass="44876">MLREIGHVTHYRATWALSSCVAVLVGCAPDDAACIEGAQLWQSPPTGLLCVRGDLVVQGRAPEELTVLARVEAIEGSLIVHDNPALAELPAWPALVSIGGSLSISHNPALTAVRGFPVLEDLSGGLYVAENPALVELQLGEGVTAVETAFITLNPSLLELQGLSELTEIAGDFRVTHNAGLLALELPALREVGGDLLVTENPSLRSAELPALRAAQTLSLVSNASLESLDGFSALETVRAALIEDNDALEEIHWTAPGTSWLTITDNAGLERIDGAPSALAADGRLHIALNPALQTVTGFGAVESLAGLTLEENEALPELVAFSALARIGDLAVVRNAAFTGSDAWFPALAEVSGNFSLYGNASLPPSMVDSLLARITVGAEIRVGDNLGEDTELDPCPWPEDGICDAAMGWLGRGTELCVIDPEDCGNV</sequence>
<dbReference type="PANTHER" id="PTHR31018">
    <property type="entry name" value="SPORULATION-SPECIFIC PROTEIN-RELATED"/>
    <property type="match status" value="1"/>
</dbReference>
<evidence type="ECO:0000313" key="6">
    <source>
        <dbReference type="EMBL" id="MCY1011508.1"/>
    </source>
</evidence>
<protein>
    <recommendedName>
        <fullName evidence="8">Receptor L-domain domain-containing protein</fullName>
    </recommendedName>
</protein>
<dbReference type="EMBL" id="JAPNKE010000002">
    <property type="protein sequence ID" value="MCY1011508.1"/>
    <property type="molecule type" value="Genomic_DNA"/>
</dbReference>
<dbReference type="Proteomes" id="UP001150924">
    <property type="component" value="Unassembled WGS sequence"/>
</dbReference>
<keyword evidence="4" id="KW-0732">Signal</keyword>
<evidence type="ECO:0000313" key="7">
    <source>
        <dbReference type="Proteomes" id="UP001150924"/>
    </source>
</evidence>
<dbReference type="RefSeq" id="WP_267774786.1">
    <property type="nucleotide sequence ID" value="NZ_JAPNKE010000002.1"/>
</dbReference>
<reference evidence="6" key="1">
    <citation type="submission" date="2022-11" db="EMBL/GenBank/DDBJ databases">
        <title>Minimal conservation of predation-associated metabolite biosynthetic gene clusters underscores biosynthetic potential of Myxococcota including descriptions for ten novel species: Archangium lansinium sp. nov., Myxococcus landrumus sp. nov., Nannocystis bai.</title>
        <authorList>
            <person name="Ahearne A."/>
            <person name="Stevens C."/>
            <person name="Phillips K."/>
        </authorList>
    </citation>
    <scope>NUCLEOTIDE SEQUENCE</scope>
    <source>
        <strain evidence="6">Na p29</strain>
    </source>
</reference>
<evidence type="ECO:0000256" key="4">
    <source>
        <dbReference type="ARBA" id="ARBA00022729"/>
    </source>
</evidence>
<keyword evidence="2" id="KW-0134">Cell wall</keyword>
<dbReference type="PROSITE" id="PS51257">
    <property type="entry name" value="PROKAR_LIPOPROTEIN"/>
    <property type="match status" value="1"/>
</dbReference>
<evidence type="ECO:0000256" key="2">
    <source>
        <dbReference type="ARBA" id="ARBA00022512"/>
    </source>
</evidence>
<dbReference type="InterPro" id="IPR036941">
    <property type="entry name" value="Rcpt_L-dom_sf"/>
</dbReference>
<evidence type="ECO:0000256" key="5">
    <source>
        <dbReference type="ARBA" id="ARBA00023180"/>
    </source>
</evidence>
<dbReference type="Gene3D" id="3.80.20.20">
    <property type="entry name" value="Receptor L-domain"/>
    <property type="match status" value="2"/>
</dbReference>
<evidence type="ECO:0000256" key="3">
    <source>
        <dbReference type="ARBA" id="ARBA00022525"/>
    </source>
</evidence>
<comment type="caution">
    <text evidence="6">The sequence shown here is derived from an EMBL/GenBank/DDBJ whole genome shotgun (WGS) entry which is preliminary data.</text>
</comment>
<dbReference type="GO" id="GO:0030313">
    <property type="term" value="C:cell envelope"/>
    <property type="evidence" value="ECO:0007669"/>
    <property type="project" value="UniProtKB-SubCell"/>
</dbReference>
<comment type="subcellular location">
    <subcellularLocation>
        <location evidence="1">Secreted</location>
        <location evidence="1">Cell wall</location>
    </subcellularLocation>
</comment>
<keyword evidence="5" id="KW-0325">Glycoprotein</keyword>
<organism evidence="6 7">
    <name type="scientific">Nannocystis pusilla</name>
    <dbReference type="NCBI Taxonomy" id="889268"/>
    <lineage>
        <taxon>Bacteria</taxon>
        <taxon>Pseudomonadati</taxon>
        <taxon>Myxococcota</taxon>
        <taxon>Polyangia</taxon>
        <taxon>Nannocystales</taxon>
        <taxon>Nannocystaceae</taxon>
        <taxon>Nannocystis</taxon>
    </lineage>
</organism>
<keyword evidence="7" id="KW-1185">Reference proteome</keyword>
<gene>
    <name evidence="6" type="ORF">OV079_39295</name>
</gene>
<dbReference type="AlphaFoldDB" id="A0A9X3F4N0"/>
<dbReference type="InterPro" id="IPR051648">
    <property type="entry name" value="CWI-Assembly_Regulator"/>
</dbReference>
<dbReference type="PANTHER" id="PTHR31018:SF3">
    <property type="entry name" value="RECEPTOR PROTEIN-TYROSINE KINASE"/>
    <property type="match status" value="1"/>
</dbReference>
<keyword evidence="3" id="KW-0964">Secreted</keyword>
<proteinExistence type="predicted"/>